<feature type="domain" description="Uncharacterized protein TP-0789" evidence="1">
    <location>
        <begin position="134"/>
        <end position="184"/>
    </location>
</feature>
<evidence type="ECO:0000259" key="1">
    <source>
        <dbReference type="Pfam" id="PF17131"/>
    </source>
</evidence>
<evidence type="ECO:0000313" key="2">
    <source>
        <dbReference type="EMBL" id="CEE00908.1"/>
    </source>
</evidence>
<dbReference type="EMBL" id="CCRF01000038">
    <property type="protein sequence ID" value="CEE00908.1"/>
    <property type="molecule type" value="Genomic_DNA"/>
</dbReference>
<dbReference type="PANTHER" id="PTHR37507:SF2">
    <property type="entry name" value="SPORULATION PROTEIN YDCC"/>
    <property type="match status" value="1"/>
</dbReference>
<sequence>MKIKAVFTSSLIAIGILSGCSGVTGVSTDEIITKVLAADQDEKAYYAKGELKIYEDDKLEESYTTEEYHSEDGKAKITMKDTKTGEEGVTVNDGKSIISFDKKQNKAMVMDDVSSLDLPNQSQKEQVISFLETLKDSHKYKLIGKEKVNGFETHHIKLEPKEKDSIFGEIEIWIDQKTWFPVKSINIVGSSRTEFAYTEVDTSTKISDDTFTLSLPDNVEIVHLKDEMNQSNGTIEEAVEKLGRPFLVLNEENLTMDNVTIDELKGEINRTEITITYNKGDGIPLIYLSVFPTPEEKELAISDTGLKIRGQNAEFMKEINSYTWDENGLRYTLIVEGPDSLSQEDIMKMTERMVISSN</sequence>
<dbReference type="InterPro" id="IPR029046">
    <property type="entry name" value="LolA/LolB/LppX"/>
</dbReference>
<name>A0A090IWY3_9BACI</name>
<proteinExistence type="predicted"/>
<dbReference type="Proteomes" id="UP000040576">
    <property type="component" value="Unassembled WGS sequence"/>
</dbReference>
<dbReference type="InterPro" id="IPR033399">
    <property type="entry name" value="TP_0789-like"/>
</dbReference>
<dbReference type="InterPro" id="IPR004564">
    <property type="entry name" value="OM_lipoprot_carrier_LolA-like"/>
</dbReference>
<accession>A0A090IWY3</accession>
<reference evidence="2 3" key="1">
    <citation type="submission" date="2014-07" db="EMBL/GenBank/DDBJ databases">
        <authorList>
            <person name="Wibberg Daniel"/>
        </authorList>
    </citation>
    <scope>NUCLEOTIDE SEQUENCE [LARGE SCALE GENOMIC DNA]</scope>
</reference>
<dbReference type="SUPFAM" id="SSF89392">
    <property type="entry name" value="Prokaryotic lipoproteins and lipoprotein localization factors"/>
    <property type="match status" value="1"/>
</dbReference>
<organism evidence="2 3">
    <name type="scientific">Caldibacillus thermoamylovorans</name>
    <dbReference type="NCBI Taxonomy" id="35841"/>
    <lineage>
        <taxon>Bacteria</taxon>
        <taxon>Bacillati</taxon>
        <taxon>Bacillota</taxon>
        <taxon>Bacilli</taxon>
        <taxon>Bacillales</taxon>
        <taxon>Bacillaceae</taxon>
        <taxon>Caldibacillus</taxon>
    </lineage>
</organism>
<dbReference type="RefSeq" id="WP_034768838.1">
    <property type="nucleotide sequence ID" value="NZ_CCRF01000038.1"/>
</dbReference>
<dbReference type="PROSITE" id="PS51257">
    <property type="entry name" value="PROKAR_LIPOPROTEIN"/>
    <property type="match status" value="1"/>
</dbReference>
<evidence type="ECO:0000313" key="3">
    <source>
        <dbReference type="Proteomes" id="UP000040576"/>
    </source>
</evidence>
<dbReference type="Pfam" id="PF17131">
    <property type="entry name" value="LolA_like"/>
    <property type="match status" value="1"/>
</dbReference>
<keyword evidence="3" id="KW-1185">Reference proteome</keyword>
<protein>
    <recommendedName>
        <fullName evidence="1">Uncharacterized protein TP-0789 domain-containing protein</fullName>
    </recommendedName>
</protein>
<dbReference type="InterPro" id="IPR052944">
    <property type="entry name" value="Sporulation_related"/>
</dbReference>
<dbReference type="CDD" id="cd16325">
    <property type="entry name" value="LolA"/>
    <property type="match status" value="1"/>
</dbReference>
<dbReference type="AlphaFoldDB" id="A0A090IWY3"/>
<dbReference type="Gene3D" id="2.50.20.10">
    <property type="entry name" value="Lipoprotein localisation LolA/LolB/LppX"/>
    <property type="match status" value="1"/>
</dbReference>
<gene>
    <name evidence="2" type="ORF">BT1A1_1076</name>
</gene>
<dbReference type="PANTHER" id="PTHR37507">
    <property type="entry name" value="SPORULATION PROTEIN YDCC"/>
    <property type="match status" value="1"/>
</dbReference>